<dbReference type="InterPro" id="IPR008974">
    <property type="entry name" value="TRAF-like"/>
</dbReference>
<dbReference type="SUPFAM" id="SSF49599">
    <property type="entry name" value="TRAF domain-like"/>
    <property type="match status" value="1"/>
</dbReference>
<organism evidence="2 3">
    <name type="scientific">Meloidogyne floridensis</name>
    <dbReference type="NCBI Taxonomy" id="298350"/>
    <lineage>
        <taxon>Eukaryota</taxon>
        <taxon>Metazoa</taxon>
        <taxon>Ecdysozoa</taxon>
        <taxon>Nematoda</taxon>
        <taxon>Chromadorea</taxon>
        <taxon>Rhabditida</taxon>
        <taxon>Tylenchina</taxon>
        <taxon>Tylenchomorpha</taxon>
        <taxon>Tylenchoidea</taxon>
        <taxon>Meloidogynidae</taxon>
        <taxon>Meloidogyninae</taxon>
        <taxon>Meloidogyne</taxon>
    </lineage>
</organism>
<dbReference type="InterPro" id="IPR002083">
    <property type="entry name" value="MATH/TRAF_dom"/>
</dbReference>
<dbReference type="Gene3D" id="2.60.210.10">
    <property type="entry name" value="Apoptosis, Tumor Necrosis Factor Receptor Associated Protein 2, Chain A"/>
    <property type="match status" value="1"/>
</dbReference>
<accession>A0A915NZR2</accession>
<feature type="coiled-coil region" evidence="1">
    <location>
        <begin position="1"/>
        <end position="52"/>
    </location>
</feature>
<keyword evidence="2" id="KW-1185">Reference proteome</keyword>
<reference evidence="3" key="1">
    <citation type="submission" date="2022-11" db="UniProtKB">
        <authorList>
            <consortium name="WormBaseParasite"/>
        </authorList>
    </citation>
    <scope>IDENTIFICATION</scope>
</reference>
<proteinExistence type="predicted"/>
<dbReference type="Proteomes" id="UP000887560">
    <property type="component" value="Unplaced"/>
</dbReference>
<keyword evidence="1" id="KW-0175">Coiled coil</keyword>
<dbReference type="CDD" id="cd00121">
    <property type="entry name" value="MATH"/>
    <property type="match status" value="1"/>
</dbReference>
<name>A0A915NZR2_9BILA</name>
<protein>
    <submittedName>
        <fullName evidence="3">Uncharacterized protein</fullName>
    </submittedName>
</protein>
<sequence length="220" mass="24892">MSEEASQLEKNAEELKKHEELLLRSKVMERVNKKLTSEKNELTRKLHAIKTLQGCIKLTLEKFRILALNPTLLAIYSGPIQLGGFHWKLCAERSVDNWLGLYLCIYVPKSCPEEWECRVNLFVFNFVLLNLRGVVGSSLDFLLKGCSTFCMKHITDVDACIHRSNGKPIVFSNALGRRGRSGFADFVGIYHLLDPQSGFADLQDCVKMGVSFTIVYSTQT</sequence>
<dbReference type="AlphaFoldDB" id="A0A915NZR2"/>
<evidence type="ECO:0000313" key="2">
    <source>
        <dbReference type="Proteomes" id="UP000887560"/>
    </source>
</evidence>
<evidence type="ECO:0000313" key="3">
    <source>
        <dbReference type="WBParaSite" id="scf7180000422931.g9861"/>
    </source>
</evidence>
<evidence type="ECO:0000256" key="1">
    <source>
        <dbReference type="SAM" id="Coils"/>
    </source>
</evidence>
<dbReference type="WBParaSite" id="scf7180000422931.g9861">
    <property type="protein sequence ID" value="scf7180000422931.g9861"/>
    <property type="gene ID" value="scf7180000422931.g9861"/>
</dbReference>